<accession>F8PHX0</accession>
<dbReference type="EMBL" id="GL945474">
    <property type="protein sequence ID" value="EGO05066.1"/>
    <property type="molecule type" value="Genomic_DNA"/>
</dbReference>
<dbReference type="HOGENOM" id="CLU_897615_0_0_1"/>
<keyword evidence="2" id="KW-1185">Reference proteome</keyword>
<dbReference type="Pfam" id="PF18758">
    <property type="entry name" value="KDZ"/>
    <property type="match status" value="1"/>
</dbReference>
<organism evidence="2">
    <name type="scientific">Serpula lacrymans var. lacrymans (strain S7.3)</name>
    <name type="common">Dry rot fungus</name>
    <dbReference type="NCBI Taxonomy" id="936435"/>
    <lineage>
        <taxon>Eukaryota</taxon>
        <taxon>Fungi</taxon>
        <taxon>Dikarya</taxon>
        <taxon>Basidiomycota</taxon>
        <taxon>Agaricomycotina</taxon>
        <taxon>Agaricomycetes</taxon>
        <taxon>Agaricomycetidae</taxon>
        <taxon>Boletales</taxon>
        <taxon>Coniophorineae</taxon>
        <taxon>Serpulaceae</taxon>
        <taxon>Serpula</taxon>
    </lineage>
</organism>
<protein>
    <submittedName>
        <fullName evidence="1">Uncharacterized protein</fullName>
    </submittedName>
</protein>
<evidence type="ECO:0000313" key="1">
    <source>
        <dbReference type="EMBL" id="EGO05066.1"/>
    </source>
</evidence>
<evidence type="ECO:0000313" key="2">
    <source>
        <dbReference type="Proteomes" id="UP000008063"/>
    </source>
</evidence>
<proteinExistence type="predicted"/>
<dbReference type="AlphaFoldDB" id="F8PHX0"/>
<dbReference type="Proteomes" id="UP000008063">
    <property type="component" value="Unassembled WGS sequence"/>
</dbReference>
<name>F8PHX0_SERL3</name>
<gene>
    <name evidence="1" type="ORF">SERLA73DRAFT_149332</name>
</gene>
<sequence length="310" mass="35643">MDKNFNAERMKSKNPHDDVQLANEIAFLTENQLYMEHFKIAKENKVGSTCNDHKAVKLANKDWQHLDATGIGATAYTWHRALSSLTGINSVIVLYNIIYQYAKLPRKAEIQLHLSQQETRNRVVQGTAAWLLDIAADVCKTNQKGKLELEERCQHLLSRIDAFNLKVERYLGDINFVEFLEKVLGWPNCDKDNNAEDMDLFDLLGSFDGDDESIERKKLVLPFNLGKGTCKIKGLHHLVTKELTLREDMYSTGQNLYLFRTNVRVAQGSQKKKLKAWAEVTNMEADVKVHSAIYKKDQHAIIYLWFRAEI</sequence>
<dbReference type="InterPro" id="IPR040521">
    <property type="entry name" value="KDZ"/>
</dbReference>
<dbReference type="InParanoid" id="F8PHX0"/>
<reference evidence="2" key="1">
    <citation type="journal article" date="2011" name="Science">
        <title>The plant cell wall-decomposing machinery underlies the functional diversity of forest fungi.</title>
        <authorList>
            <person name="Eastwood D.C."/>
            <person name="Floudas D."/>
            <person name="Binder M."/>
            <person name="Majcherczyk A."/>
            <person name="Schneider P."/>
            <person name="Aerts A."/>
            <person name="Asiegbu F.O."/>
            <person name="Baker S.E."/>
            <person name="Barry K."/>
            <person name="Bendiksby M."/>
            <person name="Blumentritt M."/>
            <person name="Coutinho P.M."/>
            <person name="Cullen D."/>
            <person name="de Vries R.P."/>
            <person name="Gathman A."/>
            <person name="Goodell B."/>
            <person name="Henrissat B."/>
            <person name="Ihrmark K."/>
            <person name="Kauserud H."/>
            <person name="Kohler A."/>
            <person name="LaButti K."/>
            <person name="Lapidus A."/>
            <person name="Lavin J.L."/>
            <person name="Lee Y.-H."/>
            <person name="Lindquist E."/>
            <person name="Lilly W."/>
            <person name="Lucas S."/>
            <person name="Morin E."/>
            <person name="Murat C."/>
            <person name="Oguiza J.A."/>
            <person name="Park J."/>
            <person name="Pisabarro A.G."/>
            <person name="Riley R."/>
            <person name="Rosling A."/>
            <person name="Salamov A."/>
            <person name="Schmidt O."/>
            <person name="Schmutz J."/>
            <person name="Skrede I."/>
            <person name="Stenlid J."/>
            <person name="Wiebenga A."/>
            <person name="Xie X."/>
            <person name="Kuees U."/>
            <person name="Hibbett D.S."/>
            <person name="Hoffmeister D."/>
            <person name="Hoegberg N."/>
            <person name="Martin F."/>
            <person name="Grigoriev I.V."/>
            <person name="Watkinson S.C."/>
        </authorList>
    </citation>
    <scope>NUCLEOTIDE SEQUENCE [LARGE SCALE GENOMIC DNA]</scope>
    <source>
        <strain evidence="2">strain S7.3</strain>
    </source>
</reference>